<organism evidence="1 2">
    <name type="scientific">Clostridium acetobutylicum (strain ATCC 824 / DSM 792 / JCM 1419 / IAM 19013 / LMG 5710 / NBRC 13948 / NRRL B-527 / VKM B-1787 / 2291 / W)</name>
    <dbReference type="NCBI Taxonomy" id="272562"/>
    <lineage>
        <taxon>Bacteria</taxon>
        <taxon>Bacillati</taxon>
        <taxon>Bacillota</taxon>
        <taxon>Clostridia</taxon>
        <taxon>Eubacteriales</taxon>
        <taxon>Clostridiaceae</taxon>
        <taxon>Clostridium</taxon>
    </lineage>
</organism>
<dbReference type="HOGENOM" id="CLU_183591_0_0_9"/>
<dbReference type="PIR" id="G97077">
    <property type="entry name" value="G97077"/>
</dbReference>
<dbReference type="KEGG" id="cac:CA_C1442"/>
<reference evidence="1 2" key="1">
    <citation type="journal article" date="2001" name="J. Bacteriol.">
        <title>Genome sequence and comparative analysis of the solvent-producing bacterium Clostridium acetobutylicum.</title>
        <authorList>
            <person name="Nolling J."/>
            <person name="Breton G."/>
            <person name="Omelchenko M.V."/>
            <person name="Makarova K.S."/>
            <person name="Zeng Q."/>
            <person name="Gibson R."/>
            <person name="Lee H.M."/>
            <person name="Dubois J."/>
            <person name="Qiu D."/>
            <person name="Hitti J."/>
            <person name="Wolf Y.I."/>
            <person name="Tatusov R.L."/>
            <person name="Sabathe F."/>
            <person name="Doucette-Stamm L."/>
            <person name="Soucaille P."/>
            <person name="Daly M.J."/>
            <person name="Bennett G.N."/>
            <person name="Koonin E.V."/>
            <person name="Smith D.R."/>
        </authorList>
    </citation>
    <scope>NUCLEOTIDE SEQUENCE [LARGE SCALE GENOMIC DNA]</scope>
    <source>
        <strain evidence="2">ATCC 824 / DSM 792 / JCM 1419 / LMG 5710 / VKM B-1787</strain>
    </source>
</reference>
<gene>
    <name evidence="1" type="ordered locus">CA_C1442</name>
</gene>
<sequence length="76" mass="8693">MQGNLAPKQSGGYWNHLQEMKNSYVGLKRAQSTLEGSLKNPNLPSHTKEFIQSKYETTTKYLQRIEELFKAYGGIN</sequence>
<accession>Q97J44</accession>
<proteinExistence type="predicted"/>
<evidence type="ECO:0000313" key="1">
    <source>
        <dbReference type="EMBL" id="AAK79410.1"/>
    </source>
</evidence>
<evidence type="ECO:0000313" key="2">
    <source>
        <dbReference type="Proteomes" id="UP000000814"/>
    </source>
</evidence>
<keyword evidence="2" id="KW-1185">Reference proteome</keyword>
<dbReference type="Proteomes" id="UP000000814">
    <property type="component" value="Chromosome"/>
</dbReference>
<name>Q97J44_CLOAB</name>
<protein>
    <submittedName>
        <fullName evidence="1">Uncharacterized protein</fullName>
    </submittedName>
</protein>
<dbReference type="EMBL" id="AE001437">
    <property type="protein sequence ID" value="AAK79410.1"/>
    <property type="molecule type" value="Genomic_DNA"/>
</dbReference>
<dbReference type="AlphaFoldDB" id="Q97J44"/>
<dbReference type="STRING" id="272562.CA_C1442"/>